<comment type="catalytic activity">
    <reaction evidence="8">
        <text>Couples ATP hydrolysis with the unwinding of duplex DNA by translocating in the 3'-5' direction.</text>
        <dbReference type="EC" id="5.6.2.4"/>
    </reaction>
</comment>
<keyword evidence="1 8" id="KW-0639">Primosome</keyword>
<dbReference type="SMART" id="SM00487">
    <property type="entry name" value="DEXDc"/>
    <property type="match status" value="1"/>
</dbReference>
<evidence type="ECO:0000256" key="5">
    <source>
        <dbReference type="ARBA" id="ARBA00022833"/>
    </source>
</evidence>
<dbReference type="RefSeq" id="WP_186836979.1">
    <property type="nucleotide sequence ID" value="NZ_JACOPD010000006.1"/>
</dbReference>
<dbReference type="SMART" id="SM00490">
    <property type="entry name" value="HELICc"/>
    <property type="match status" value="1"/>
</dbReference>
<comment type="subunit">
    <text evidence="8">Component of the replication restart primosome.</text>
</comment>
<dbReference type="CDD" id="cd17929">
    <property type="entry name" value="DEXHc_priA"/>
    <property type="match status" value="1"/>
</dbReference>
<name>A0ABR7G0Z4_9FIRM</name>
<dbReference type="EC" id="5.6.2.4" evidence="8"/>
<dbReference type="Gene3D" id="3.40.1440.60">
    <property type="entry name" value="PriA, 3(prime) DNA-binding domain"/>
    <property type="match status" value="1"/>
</dbReference>
<dbReference type="Pfam" id="PF17764">
    <property type="entry name" value="PriA_3primeBD"/>
    <property type="match status" value="1"/>
</dbReference>
<dbReference type="PANTHER" id="PTHR30580">
    <property type="entry name" value="PRIMOSOMAL PROTEIN N"/>
    <property type="match status" value="1"/>
</dbReference>
<dbReference type="PANTHER" id="PTHR30580:SF0">
    <property type="entry name" value="PRIMOSOMAL PROTEIN N"/>
    <property type="match status" value="1"/>
</dbReference>
<feature type="binding site" evidence="8">
    <location>
        <position position="472"/>
    </location>
    <ligand>
        <name>Zn(2+)</name>
        <dbReference type="ChEBI" id="CHEBI:29105"/>
        <label>2</label>
    </ligand>
</feature>
<dbReference type="Gene3D" id="3.40.50.300">
    <property type="entry name" value="P-loop containing nucleotide triphosphate hydrolases"/>
    <property type="match status" value="2"/>
</dbReference>
<dbReference type="PROSITE" id="PS51192">
    <property type="entry name" value="HELICASE_ATP_BIND_1"/>
    <property type="match status" value="1"/>
</dbReference>
<dbReference type="InterPro" id="IPR042115">
    <property type="entry name" value="PriA_3primeBD_sf"/>
</dbReference>
<feature type="binding site" evidence="8">
    <location>
        <position position="455"/>
    </location>
    <ligand>
        <name>Zn(2+)</name>
        <dbReference type="ChEBI" id="CHEBI:29105"/>
        <label>2</label>
    </ligand>
</feature>
<dbReference type="PROSITE" id="PS51194">
    <property type="entry name" value="HELICASE_CTER"/>
    <property type="match status" value="1"/>
</dbReference>
<evidence type="ECO:0000313" key="12">
    <source>
        <dbReference type="Proteomes" id="UP000628463"/>
    </source>
</evidence>
<dbReference type="SUPFAM" id="SSF52540">
    <property type="entry name" value="P-loop containing nucleoside triphosphate hydrolases"/>
    <property type="match status" value="2"/>
</dbReference>
<dbReference type="Pfam" id="PF00271">
    <property type="entry name" value="Helicase_C"/>
    <property type="match status" value="1"/>
</dbReference>
<evidence type="ECO:0000313" key="11">
    <source>
        <dbReference type="EMBL" id="MBC5681110.1"/>
    </source>
</evidence>
<gene>
    <name evidence="8 11" type="primary">priA</name>
    <name evidence="11" type="ORF">H8S01_09075</name>
</gene>
<keyword evidence="8" id="KW-0347">Helicase</keyword>
<feature type="binding site" evidence="8">
    <location>
        <position position="485"/>
    </location>
    <ligand>
        <name>Zn(2+)</name>
        <dbReference type="ChEBI" id="CHEBI:29105"/>
        <label>1</label>
    </ligand>
</feature>
<sequence length="735" mass="83731">MYANIIVDISHEQLDKTFQYHVPDALLSQIDTGVMVNIPFGRGNRIITGYVIELTLKAEFDEERIKDIDSVVPNRVKAVEDMIKLAAWLKHNYGGTMNQALKTVIPVKEKIRQKEKKHIKLNVTKEEAKEFIKNAKRKSPSKEKLIEYLSDREEADMDVLKNETGISPSTIKSLENDGIIQIISRQLYRNPVKEDEIQEDKISLNNEQKNIVDDFIGDYDRGIRKTYLIHGVTGSGKTLCYINMIEHVVRQGKQAVMLIPEIALTFQTVKRFYDRFGERVSILNSRMSKGERYDQFLRAMRGEIDVIIGPRSALFTPFSNLGLIVIDEEHEMAYKSEQTPSYHARQTAIHIAQTKNASVVLGSATPSVESYYNAKKGIYKLYELKNRAAGADMPDVAVVDLREELKQGNRSIFSRKLKELIEDRIRKKQQIMLFLNKRGYAGFISCRSCGYVMKCPHCDISLTAHNNGRLVCHYCGYQTGSVKLCPKCGSRYISGFKAGTQQVEEMLKKTFPGIRVLRMDMDTTSGKDGHEKIISEFAAHNADVLVGTQMIVKGHDFPDVTLVGVLAADMSLYTSDFRAGERTFQLLVQAAGRAGRKNLHGDVIIQTYTPDNYSIVAAQKQDYEMFYDDEISFRKLMGYPPVMHMLEVKISSKNEGNLEKSCDDMKKFSDMADDKKLFITGPVVPQVYKLNDIYTQVLYVKAADYERLTQFKDNIEVHVKDNILYKNVSVQFNFD</sequence>
<comment type="function">
    <text evidence="8">Initiates the restart of stalled replication forks, which reloads the replicative helicase on sites other than the origin of replication. Recognizes and binds to abandoned replication forks and remodels them to uncover a helicase loading site. Promotes assembly of the primosome at these replication forks.</text>
</comment>
<feature type="domain" description="Helicase C-terminal" evidence="10">
    <location>
        <begin position="480"/>
        <end position="637"/>
    </location>
</feature>
<dbReference type="InterPro" id="IPR040498">
    <property type="entry name" value="PriA_CRR"/>
</dbReference>
<dbReference type="HAMAP" id="MF_00983">
    <property type="entry name" value="PriA"/>
    <property type="match status" value="1"/>
</dbReference>
<evidence type="ECO:0000256" key="3">
    <source>
        <dbReference type="ARBA" id="ARBA00022723"/>
    </source>
</evidence>
<reference evidence="11 12" key="1">
    <citation type="submission" date="2020-08" db="EMBL/GenBank/DDBJ databases">
        <title>Genome public.</title>
        <authorList>
            <person name="Liu C."/>
            <person name="Sun Q."/>
        </authorList>
    </citation>
    <scope>NUCLEOTIDE SEQUENCE [LARGE SCALE GENOMIC DNA]</scope>
    <source>
        <strain evidence="11 12">NSJ-43</strain>
    </source>
</reference>
<organism evidence="11 12">
    <name type="scientific">Lachnospira hominis</name>
    <name type="common">ex Liu et al. 2021</name>
    <dbReference type="NCBI Taxonomy" id="2763051"/>
    <lineage>
        <taxon>Bacteria</taxon>
        <taxon>Bacillati</taxon>
        <taxon>Bacillota</taxon>
        <taxon>Clostridia</taxon>
        <taxon>Lachnospirales</taxon>
        <taxon>Lachnospiraceae</taxon>
        <taxon>Lachnospira</taxon>
    </lineage>
</organism>
<keyword evidence="8" id="KW-0378">Hydrolase</keyword>
<evidence type="ECO:0000259" key="9">
    <source>
        <dbReference type="PROSITE" id="PS51192"/>
    </source>
</evidence>
<keyword evidence="12" id="KW-1185">Reference proteome</keyword>
<dbReference type="InterPro" id="IPR041222">
    <property type="entry name" value="PriA_3primeBD"/>
</dbReference>
<dbReference type="Proteomes" id="UP000628463">
    <property type="component" value="Unassembled WGS sequence"/>
</dbReference>
<evidence type="ECO:0000256" key="8">
    <source>
        <dbReference type="HAMAP-Rule" id="MF_00983"/>
    </source>
</evidence>
<dbReference type="InterPro" id="IPR011545">
    <property type="entry name" value="DEAD/DEAH_box_helicase_dom"/>
</dbReference>
<protein>
    <recommendedName>
        <fullName evidence="8">Replication restart protein PriA</fullName>
    </recommendedName>
    <alternativeName>
        <fullName evidence="8">ATP-dependent DNA helicase PriA</fullName>
        <ecNumber evidence="8">5.6.2.4</ecNumber>
    </alternativeName>
    <alternativeName>
        <fullName evidence="8">DNA 3'-5' helicase PriA</fullName>
    </alternativeName>
</protein>
<dbReference type="Pfam" id="PF00270">
    <property type="entry name" value="DEAD"/>
    <property type="match status" value="1"/>
</dbReference>
<comment type="cofactor">
    <cofactor evidence="8">
        <name>Zn(2+)</name>
        <dbReference type="ChEBI" id="CHEBI:29105"/>
    </cofactor>
    <text evidence="8">Binds 2 zinc ions per subunit.</text>
</comment>
<evidence type="ECO:0000256" key="7">
    <source>
        <dbReference type="ARBA" id="ARBA00023125"/>
    </source>
</evidence>
<dbReference type="CDD" id="cd18804">
    <property type="entry name" value="SF2_C_priA"/>
    <property type="match status" value="1"/>
</dbReference>
<dbReference type="InterPro" id="IPR005259">
    <property type="entry name" value="PriA"/>
</dbReference>
<keyword evidence="3 8" id="KW-0479">Metal-binding</keyword>
<keyword evidence="2 8" id="KW-0235">DNA replication</keyword>
<accession>A0ABR7G0Z4</accession>
<dbReference type="EMBL" id="JACOPD010000006">
    <property type="protein sequence ID" value="MBC5681110.1"/>
    <property type="molecule type" value="Genomic_DNA"/>
</dbReference>
<feature type="binding site" evidence="8">
    <location>
        <position position="488"/>
    </location>
    <ligand>
        <name>Zn(2+)</name>
        <dbReference type="ChEBI" id="CHEBI:29105"/>
        <label>1</label>
    </ligand>
</feature>
<feature type="binding site" evidence="8">
    <location>
        <position position="449"/>
    </location>
    <ligand>
        <name>Zn(2+)</name>
        <dbReference type="ChEBI" id="CHEBI:29105"/>
        <label>1</label>
    </ligand>
</feature>
<comment type="similarity">
    <text evidence="8">Belongs to the helicase family. PriA subfamily.</text>
</comment>
<feature type="domain" description="Helicase ATP-binding" evidence="9">
    <location>
        <begin position="218"/>
        <end position="384"/>
    </location>
</feature>
<dbReference type="Pfam" id="PF18319">
    <property type="entry name" value="Zn_ribbon_PriA"/>
    <property type="match status" value="1"/>
</dbReference>
<dbReference type="InterPro" id="IPR027417">
    <property type="entry name" value="P-loop_NTPase"/>
</dbReference>
<feature type="binding site" evidence="8">
    <location>
        <position position="475"/>
    </location>
    <ligand>
        <name>Zn(2+)</name>
        <dbReference type="ChEBI" id="CHEBI:29105"/>
        <label>2</label>
    </ligand>
</feature>
<keyword evidence="5 8" id="KW-0862">Zinc</keyword>
<dbReference type="InterPro" id="IPR014001">
    <property type="entry name" value="Helicase_ATP-bd"/>
</dbReference>
<feature type="binding site" evidence="8">
    <location>
        <position position="458"/>
    </location>
    <ligand>
        <name>Zn(2+)</name>
        <dbReference type="ChEBI" id="CHEBI:29105"/>
        <label>2</label>
    </ligand>
</feature>
<evidence type="ECO:0000256" key="1">
    <source>
        <dbReference type="ARBA" id="ARBA00022515"/>
    </source>
</evidence>
<dbReference type="NCBIfam" id="TIGR00595">
    <property type="entry name" value="priA"/>
    <property type="match status" value="1"/>
</dbReference>
<keyword evidence="4 8" id="KW-0547">Nucleotide-binding</keyword>
<evidence type="ECO:0000256" key="4">
    <source>
        <dbReference type="ARBA" id="ARBA00022741"/>
    </source>
</evidence>
<evidence type="ECO:0000256" key="6">
    <source>
        <dbReference type="ARBA" id="ARBA00022840"/>
    </source>
</evidence>
<comment type="caution">
    <text evidence="11">The sequence shown here is derived from an EMBL/GenBank/DDBJ whole genome shotgun (WGS) entry which is preliminary data.</text>
</comment>
<evidence type="ECO:0000256" key="2">
    <source>
        <dbReference type="ARBA" id="ARBA00022705"/>
    </source>
</evidence>
<comment type="catalytic activity">
    <reaction evidence="8">
        <text>ATP + H2O = ADP + phosphate + H(+)</text>
        <dbReference type="Rhea" id="RHEA:13065"/>
        <dbReference type="ChEBI" id="CHEBI:15377"/>
        <dbReference type="ChEBI" id="CHEBI:15378"/>
        <dbReference type="ChEBI" id="CHEBI:30616"/>
        <dbReference type="ChEBI" id="CHEBI:43474"/>
        <dbReference type="ChEBI" id="CHEBI:456216"/>
        <dbReference type="EC" id="5.6.2.4"/>
    </reaction>
</comment>
<keyword evidence="8" id="KW-0413">Isomerase</keyword>
<keyword evidence="6 8" id="KW-0067">ATP-binding</keyword>
<proteinExistence type="inferred from homology"/>
<dbReference type="InterPro" id="IPR001650">
    <property type="entry name" value="Helicase_C-like"/>
</dbReference>
<evidence type="ECO:0000259" key="10">
    <source>
        <dbReference type="PROSITE" id="PS51194"/>
    </source>
</evidence>
<feature type="binding site" evidence="8">
    <location>
        <position position="446"/>
    </location>
    <ligand>
        <name>Zn(2+)</name>
        <dbReference type="ChEBI" id="CHEBI:29105"/>
        <label>1</label>
    </ligand>
</feature>
<keyword evidence="7 8" id="KW-0238">DNA-binding</keyword>